<dbReference type="Proteomes" id="UP000638648">
    <property type="component" value="Unassembled WGS sequence"/>
</dbReference>
<comment type="caution">
    <text evidence="1">The sequence shown here is derived from an EMBL/GenBank/DDBJ whole genome shotgun (WGS) entry which is preliminary data.</text>
</comment>
<sequence>MSLFDMLKEKAAELFQAGKDQASEVTNEFGSQTEGVVGQAEGAVAENAQNLSQSAQDAVTQATNDLPTGAADIAQSAEGAAGDVVNDAVDRVTGTEGTAQR</sequence>
<dbReference type="RefSeq" id="WP_192755313.1">
    <property type="nucleotide sequence ID" value="NZ_BAABJL010000005.1"/>
</dbReference>
<evidence type="ECO:0000313" key="1">
    <source>
        <dbReference type="EMBL" id="MBE1612223.1"/>
    </source>
</evidence>
<dbReference type="EMBL" id="JADBEM010000001">
    <property type="protein sequence ID" value="MBE1612223.1"/>
    <property type="molecule type" value="Genomic_DNA"/>
</dbReference>
<proteinExistence type="predicted"/>
<keyword evidence="2" id="KW-1185">Reference proteome</keyword>
<gene>
    <name evidence="1" type="ORF">HEB94_009071</name>
</gene>
<reference evidence="1" key="1">
    <citation type="submission" date="2020-10" db="EMBL/GenBank/DDBJ databases">
        <title>Sequencing the genomes of 1000 actinobacteria strains.</title>
        <authorList>
            <person name="Klenk H.-P."/>
        </authorList>
    </citation>
    <scope>NUCLEOTIDE SEQUENCE</scope>
    <source>
        <strain evidence="1">DSM 45354</strain>
    </source>
</reference>
<organism evidence="1 2">
    <name type="scientific">Actinopolymorpha pittospori</name>
    <dbReference type="NCBI Taxonomy" id="648752"/>
    <lineage>
        <taxon>Bacteria</taxon>
        <taxon>Bacillati</taxon>
        <taxon>Actinomycetota</taxon>
        <taxon>Actinomycetes</taxon>
        <taxon>Propionibacteriales</taxon>
        <taxon>Actinopolymorphaceae</taxon>
        <taxon>Actinopolymorpha</taxon>
    </lineage>
</organism>
<dbReference type="Gene3D" id="1.20.120.20">
    <property type="entry name" value="Apolipoprotein"/>
    <property type="match status" value="1"/>
</dbReference>
<accession>A0A927N8L6</accession>
<evidence type="ECO:0000313" key="2">
    <source>
        <dbReference type="Proteomes" id="UP000638648"/>
    </source>
</evidence>
<name>A0A927N8L6_9ACTN</name>
<dbReference type="AlphaFoldDB" id="A0A927N8L6"/>
<protein>
    <submittedName>
        <fullName evidence="1">Uncharacterized protein YjbJ (UPF0337 family)</fullName>
    </submittedName>
</protein>